<reference evidence="6 7" key="1">
    <citation type="submission" date="2017-11" db="EMBL/GenBank/DDBJ databases">
        <title>Draft genome sequence of Rhizobiales bacterium SY3-13.</title>
        <authorList>
            <person name="Sun C."/>
        </authorList>
    </citation>
    <scope>NUCLEOTIDE SEQUENCE [LARGE SCALE GENOMIC DNA]</scope>
    <source>
        <strain evidence="6 7">SY3-13</strain>
    </source>
</reference>
<dbReference type="Gene3D" id="3.40.190.10">
    <property type="entry name" value="Periplasmic binding protein-like II"/>
    <property type="match status" value="1"/>
</dbReference>
<keyword evidence="7" id="KW-1185">Reference proteome</keyword>
<dbReference type="PANTHER" id="PTHR30290">
    <property type="entry name" value="PERIPLASMIC BINDING COMPONENT OF ABC TRANSPORTER"/>
    <property type="match status" value="1"/>
</dbReference>
<dbReference type="InterPro" id="IPR039424">
    <property type="entry name" value="SBP_5"/>
</dbReference>
<dbReference type="Gene3D" id="3.10.105.10">
    <property type="entry name" value="Dipeptide-binding Protein, Domain 3"/>
    <property type="match status" value="1"/>
</dbReference>
<keyword evidence="3 4" id="KW-0732">Signal</keyword>
<dbReference type="Proteomes" id="UP000229498">
    <property type="component" value="Unassembled WGS sequence"/>
</dbReference>
<accession>A0A2M9G6G4</accession>
<organism evidence="6 7">
    <name type="scientific">Minwuia thermotolerans</name>
    <dbReference type="NCBI Taxonomy" id="2056226"/>
    <lineage>
        <taxon>Bacteria</taxon>
        <taxon>Pseudomonadati</taxon>
        <taxon>Pseudomonadota</taxon>
        <taxon>Alphaproteobacteria</taxon>
        <taxon>Minwuiales</taxon>
        <taxon>Minwuiaceae</taxon>
        <taxon>Minwuia</taxon>
    </lineage>
</organism>
<feature type="domain" description="Solute-binding protein family 5" evidence="5">
    <location>
        <begin position="69"/>
        <end position="399"/>
    </location>
</feature>
<dbReference type="GO" id="GO:0030288">
    <property type="term" value="C:outer membrane-bounded periplasmic space"/>
    <property type="evidence" value="ECO:0007669"/>
    <property type="project" value="UniProtKB-ARBA"/>
</dbReference>
<dbReference type="AlphaFoldDB" id="A0A2M9G6G4"/>
<protein>
    <submittedName>
        <fullName evidence="6">ABC transporter substrate-binding protein</fullName>
    </submittedName>
</protein>
<evidence type="ECO:0000313" key="7">
    <source>
        <dbReference type="Proteomes" id="UP000229498"/>
    </source>
</evidence>
<evidence type="ECO:0000256" key="2">
    <source>
        <dbReference type="ARBA" id="ARBA00005695"/>
    </source>
</evidence>
<proteinExistence type="inferred from homology"/>
<dbReference type="RefSeq" id="WP_109792770.1">
    <property type="nucleotide sequence ID" value="NZ_PHIG01000006.1"/>
</dbReference>
<dbReference type="PIRSF" id="PIRSF002741">
    <property type="entry name" value="MppA"/>
    <property type="match status" value="1"/>
</dbReference>
<feature type="signal peptide" evidence="4">
    <location>
        <begin position="1"/>
        <end position="24"/>
    </location>
</feature>
<gene>
    <name evidence="6" type="ORF">CVT23_02250</name>
</gene>
<dbReference type="GO" id="GO:1904680">
    <property type="term" value="F:peptide transmembrane transporter activity"/>
    <property type="evidence" value="ECO:0007669"/>
    <property type="project" value="TreeGrafter"/>
</dbReference>
<comment type="caution">
    <text evidence="6">The sequence shown here is derived from an EMBL/GenBank/DDBJ whole genome shotgun (WGS) entry which is preliminary data.</text>
</comment>
<comment type="similarity">
    <text evidence="2">Belongs to the bacterial solute-binding protein 5 family.</text>
</comment>
<dbReference type="SUPFAM" id="SSF53850">
    <property type="entry name" value="Periplasmic binding protein-like II"/>
    <property type="match status" value="1"/>
</dbReference>
<dbReference type="Pfam" id="PF00496">
    <property type="entry name" value="SBP_bac_5"/>
    <property type="match status" value="1"/>
</dbReference>
<dbReference type="GO" id="GO:0043190">
    <property type="term" value="C:ATP-binding cassette (ABC) transporter complex"/>
    <property type="evidence" value="ECO:0007669"/>
    <property type="project" value="InterPro"/>
</dbReference>
<evidence type="ECO:0000256" key="1">
    <source>
        <dbReference type="ARBA" id="ARBA00004418"/>
    </source>
</evidence>
<evidence type="ECO:0000256" key="4">
    <source>
        <dbReference type="SAM" id="SignalP"/>
    </source>
</evidence>
<sequence>MTRIPYRPLVLGLAAALVATVAAAKTDIVMGMQQEPTVLDPTVDATAAIDGIFAHNVYESLTSVTESGEVVPALAEAWTISPDGLVYIFDLADDVTFHDGTAFDAADVKFTFDRAMAEDSVNPTKGIFKPIRSVEAVDPGTVRITLSEPDAFFLFNIAQGDAAIVAPETAATNKTDPVGTGPYRFEDWTRGSALSLVKYPAHRDAAEVAIEKVTFRFIADAAAAVAALMADELDAFPSMPAPEVLEQFKADPRFDVVVGTTEAEVILALNNSRPPFDDIRVRRAVNHALDRRSIIEGAYYGYGEAIGSFFPPHHTSHVDLTGRYPHDVEKAKALLAEAGAGDLQVTLRTPHFPYARRSAEIIQNQLARAGIAVAIEQVEWGFWIGEVYKKKNYDMTIIAHPSPNDMGNFARGPEYFYGYDNPDFNALYERIRTETDPAKLDALLKEGQRFLAEDAVHGFLFQLPKLGVYRKELSGYWASSPVLFAPLKDLRWN</sequence>
<dbReference type="GO" id="GO:0015833">
    <property type="term" value="P:peptide transport"/>
    <property type="evidence" value="ECO:0007669"/>
    <property type="project" value="TreeGrafter"/>
</dbReference>
<dbReference type="PANTHER" id="PTHR30290:SF38">
    <property type="entry name" value="D,D-DIPEPTIDE-BINDING PERIPLASMIC PROTEIN DDPA-RELATED"/>
    <property type="match status" value="1"/>
</dbReference>
<dbReference type="EMBL" id="PHIG01000006">
    <property type="protein sequence ID" value="PJK31302.1"/>
    <property type="molecule type" value="Genomic_DNA"/>
</dbReference>
<name>A0A2M9G6G4_9PROT</name>
<feature type="chain" id="PRO_5014663896" evidence="4">
    <location>
        <begin position="25"/>
        <end position="493"/>
    </location>
</feature>
<dbReference type="OrthoDB" id="9803988at2"/>
<comment type="subcellular location">
    <subcellularLocation>
        <location evidence="1">Periplasm</location>
    </subcellularLocation>
</comment>
<evidence type="ECO:0000259" key="5">
    <source>
        <dbReference type="Pfam" id="PF00496"/>
    </source>
</evidence>
<dbReference type="CDD" id="cd08494">
    <property type="entry name" value="PBP2_NikA_DppA_OppA_like_6"/>
    <property type="match status" value="1"/>
</dbReference>
<evidence type="ECO:0000256" key="3">
    <source>
        <dbReference type="ARBA" id="ARBA00022729"/>
    </source>
</evidence>
<dbReference type="InterPro" id="IPR030678">
    <property type="entry name" value="Peptide/Ni-bd"/>
</dbReference>
<evidence type="ECO:0000313" key="6">
    <source>
        <dbReference type="EMBL" id="PJK31302.1"/>
    </source>
</evidence>
<dbReference type="InterPro" id="IPR000914">
    <property type="entry name" value="SBP_5_dom"/>
</dbReference>